<evidence type="ECO:0000256" key="12">
    <source>
        <dbReference type="RuleBase" id="RU003357"/>
    </source>
</evidence>
<dbReference type="Gene3D" id="2.40.170.20">
    <property type="entry name" value="TonB-dependent receptor, beta-barrel domain"/>
    <property type="match status" value="1"/>
</dbReference>
<evidence type="ECO:0000256" key="2">
    <source>
        <dbReference type="ARBA" id="ARBA00022448"/>
    </source>
</evidence>
<keyword evidence="7" id="KW-0406">Ion transport</keyword>
<evidence type="ECO:0000256" key="4">
    <source>
        <dbReference type="ARBA" id="ARBA00022496"/>
    </source>
</evidence>
<dbReference type="PANTHER" id="PTHR32552">
    <property type="entry name" value="FERRICHROME IRON RECEPTOR-RELATED"/>
    <property type="match status" value="1"/>
</dbReference>
<gene>
    <name evidence="17" type="ORF">TPR58_05510</name>
</gene>
<evidence type="ECO:0000256" key="5">
    <source>
        <dbReference type="ARBA" id="ARBA00022692"/>
    </source>
</evidence>
<evidence type="ECO:0000313" key="18">
    <source>
        <dbReference type="Proteomes" id="UP001427805"/>
    </source>
</evidence>
<dbReference type="CDD" id="cd01347">
    <property type="entry name" value="ligand_gated_channel"/>
    <property type="match status" value="1"/>
</dbReference>
<dbReference type="RefSeq" id="WP_346245614.1">
    <property type="nucleotide sequence ID" value="NZ_JBDIZK010000002.1"/>
</dbReference>
<evidence type="ECO:0000256" key="7">
    <source>
        <dbReference type="ARBA" id="ARBA00023065"/>
    </source>
</evidence>
<dbReference type="PROSITE" id="PS52016">
    <property type="entry name" value="TONB_DEPENDENT_REC_3"/>
    <property type="match status" value="1"/>
</dbReference>
<evidence type="ECO:0000313" key="17">
    <source>
        <dbReference type="EMBL" id="MEN3746616.1"/>
    </source>
</evidence>
<proteinExistence type="inferred from homology"/>
<keyword evidence="6" id="KW-0408">Iron</keyword>
<keyword evidence="14" id="KW-0732">Signal</keyword>
<dbReference type="Proteomes" id="UP001427805">
    <property type="component" value="Unassembled WGS sequence"/>
</dbReference>
<dbReference type="Pfam" id="PF00593">
    <property type="entry name" value="TonB_dep_Rec_b-barrel"/>
    <property type="match status" value="1"/>
</dbReference>
<evidence type="ECO:0000256" key="1">
    <source>
        <dbReference type="ARBA" id="ARBA00004571"/>
    </source>
</evidence>
<evidence type="ECO:0000256" key="9">
    <source>
        <dbReference type="ARBA" id="ARBA00023136"/>
    </source>
</evidence>
<evidence type="ECO:0000256" key="8">
    <source>
        <dbReference type="ARBA" id="ARBA00023077"/>
    </source>
</evidence>
<organism evidence="17 18">
    <name type="scientific">Sphingomonas rustica</name>
    <dbReference type="NCBI Taxonomy" id="3103142"/>
    <lineage>
        <taxon>Bacteria</taxon>
        <taxon>Pseudomonadati</taxon>
        <taxon>Pseudomonadota</taxon>
        <taxon>Alphaproteobacteria</taxon>
        <taxon>Sphingomonadales</taxon>
        <taxon>Sphingomonadaceae</taxon>
        <taxon>Sphingomonas</taxon>
    </lineage>
</organism>
<feature type="domain" description="TonB-dependent receptor-like beta-barrel" evidence="15">
    <location>
        <begin position="274"/>
        <end position="719"/>
    </location>
</feature>
<accession>A0ABV0B7D0</accession>
<comment type="similarity">
    <text evidence="11 12">Belongs to the TonB-dependent receptor family.</text>
</comment>
<keyword evidence="17" id="KW-0675">Receptor</keyword>
<dbReference type="InterPro" id="IPR000531">
    <property type="entry name" value="Beta-barrel_TonB"/>
</dbReference>
<keyword evidence="10 11" id="KW-0998">Cell outer membrane</keyword>
<keyword evidence="4" id="KW-0410">Iron transport</keyword>
<feature type="region of interest" description="Disordered" evidence="13">
    <location>
        <begin position="269"/>
        <end position="306"/>
    </location>
</feature>
<keyword evidence="5 11" id="KW-0812">Transmembrane</keyword>
<dbReference type="EMBL" id="JBDIZK010000002">
    <property type="protein sequence ID" value="MEN3746616.1"/>
    <property type="molecule type" value="Genomic_DNA"/>
</dbReference>
<evidence type="ECO:0000256" key="3">
    <source>
        <dbReference type="ARBA" id="ARBA00022452"/>
    </source>
</evidence>
<reference evidence="17 18" key="1">
    <citation type="submission" date="2024-05" db="EMBL/GenBank/DDBJ databases">
        <title>Sphingomonas sp. HF-S3 16S ribosomal RNA gene Genome sequencing and assembly.</title>
        <authorList>
            <person name="Lee H."/>
        </authorList>
    </citation>
    <scope>NUCLEOTIDE SEQUENCE [LARGE SCALE GENOMIC DNA]</scope>
    <source>
        <strain evidence="17 18">HF-S3</strain>
    </source>
</reference>
<dbReference type="SUPFAM" id="SSF56935">
    <property type="entry name" value="Porins"/>
    <property type="match status" value="1"/>
</dbReference>
<evidence type="ECO:0000259" key="15">
    <source>
        <dbReference type="Pfam" id="PF00593"/>
    </source>
</evidence>
<evidence type="ECO:0000256" key="14">
    <source>
        <dbReference type="SAM" id="SignalP"/>
    </source>
</evidence>
<evidence type="ECO:0000256" key="6">
    <source>
        <dbReference type="ARBA" id="ARBA00023004"/>
    </source>
</evidence>
<evidence type="ECO:0000259" key="16">
    <source>
        <dbReference type="Pfam" id="PF07715"/>
    </source>
</evidence>
<feature type="signal peptide" evidence="14">
    <location>
        <begin position="1"/>
        <end position="35"/>
    </location>
</feature>
<keyword evidence="8 12" id="KW-0798">TonB box</keyword>
<evidence type="ECO:0000256" key="11">
    <source>
        <dbReference type="PROSITE-ProRule" id="PRU01360"/>
    </source>
</evidence>
<dbReference type="InterPro" id="IPR039426">
    <property type="entry name" value="TonB-dep_rcpt-like"/>
</dbReference>
<comment type="subcellular location">
    <subcellularLocation>
        <location evidence="1 11">Cell outer membrane</location>
        <topology evidence="1 11">Multi-pass membrane protein</topology>
    </subcellularLocation>
</comment>
<keyword evidence="18" id="KW-1185">Reference proteome</keyword>
<evidence type="ECO:0000256" key="10">
    <source>
        <dbReference type="ARBA" id="ARBA00023237"/>
    </source>
</evidence>
<dbReference type="InterPro" id="IPR036942">
    <property type="entry name" value="Beta-barrel_TonB_sf"/>
</dbReference>
<feature type="chain" id="PRO_5046670508" evidence="14">
    <location>
        <begin position="36"/>
        <end position="753"/>
    </location>
</feature>
<name>A0ABV0B7D0_9SPHN</name>
<feature type="domain" description="TonB-dependent receptor plug" evidence="16">
    <location>
        <begin position="66"/>
        <end position="174"/>
    </location>
</feature>
<dbReference type="Pfam" id="PF07715">
    <property type="entry name" value="Plug"/>
    <property type="match status" value="1"/>
</dbReference>
<comment type="caution">
    <text evidence="17">The sequence shown here is derived from an EMBL/GenBank/DDBJ whole genome shotgun (WGS) entry which is preliminary data.</text>
</comment>
<keyword evidence="3 11" id="KW-1134">Transmembrane beta strand</keyword>
<protein>
    <submittedName>
        <fullName evidence="17">TonB-dependent receptor</fullName>
    </submittedName>
</protein>
<sequence>MMIGDLRKGVIRSMLTSTGLAAGLAAVMLGAPALAQEAAPEEERAHADGPQVSDIVVTARKREESLQNVPIAITAYDGDTIRDAQIVNLSEFAGRTPSFTFQSQSSLEQEAFIRGVGTVRLNSATADPSIGLFLNEVYIGRRGSATPPIFDLERVEVLRGPQGTIFGKNVVGGAVSLVTAAPKFSSAAGVSISVGNYNSIQTESYATGALSETIAARVALYTNRHDGFSRNIVNGQELENLDSYGARLSLLARPTSNLTINVVGDFSRDNSGGQARHAVDDPTRPGIGPITTGQLSKDPRTTETPYDQFNRRKTYGVTGRVDYDADFATFTYLAALRGGDSGQRYSQAGAASPPSFTDSVLTQFEKYQGITQELRIASNGTGSLRWLAGLYYLREETDRSSRNTANSFLPGGPGSTRDSLDGENIFDQFGVAQNYAAFGEVSWSIIPQLTVTAGARYTVDKKRMDGEARILSLGRPGDILSPAPLREPYAVEVEKTWREVTPRFAIEFKATPDILLYASAARGFKGGGWQSATPDRATALRPFDPETAWNYEIGIKSDFFDRRVRLNLAAFQLDFKDLQVEQLDDVLLTTVVANAADARIRGVEGELTVAVTQNLTLSGSGSIIDAKYLDYIDQGRKLDFTGNKLPRTSDFQYSVAADHTLPLGTNLALRTHIDYVYQDAFFYGPDNTNAEPGYGLLSARIGIGAADNGWALSLWAKNLTNRLYRVSVIPFLGDESSLYGAPRTYGLRLSTRF</sequence>
<dbReference type="PANTHER" id="PTHR32552:SF81">
    <property type="entry name" value="TONB-DEPENDENT OUTER MEMBRANE RECEPTOR"/>
    <property type="match status" value="1"/>
</dbReference>
<evidence type="ECO:0000256" key="13">
    <source>
        <dbReference type="SAM" id="MobiDB-lite"/>
    </source>
</evidence>
<keyword evidence="9 11" id="KW-0472">Membrane</keyword>
<keyword evidence="2 11" id="KW-0813">Transport</keyword>
<dbReference type="InterPro" id="IPR012910">
    <property type="entry name" value="Plug_dom"/>
</dbReference>